<dbReference type="GO" id="GO:0004519">
    <property type="term" value="F:endonuclease activity"/>
    <property type="evidence" value="ECO:0007669"/>
    <property type="project" value="UniProtKB-KW"/>
</dbReference>
<dbReference type="RefSeq" id="YP_009814361.1">
    <property type="nucleotide sequence ID" value="NC_048084.1"/>
</dbReference>
<dbReference type="Pfam" id="PF22083">
    <property type="entry name" value="I-HmuI_NUMOD-like"/>
    <property type="match status" value="1"/>
</dbReference>
<proteinExistence type="predicted"/>
<dbReference type="KEGG" id="vg:55005491"/>
<dbReference type="GO" id="GO:0016788">
    <property type="term" value="F:hydrolase activity, acting on ester bonds"/>
    <property type="evidence" value="ECO:0007669"/>
    <property type="project" value="InterPro"/>
</dbReference>
<feature type="domain" description="NUMOD4" evidence="1">
    <location>
        <begin position="4"/>
        <end position="58"/>
    </location>
</feature>
<feature type="domain" description="HNH nuclease" evidence="2">
    <location>
        <begin position="69"/>
        <end position="111"/>
    </location>
</feature>
<sequence>MKIEVWKTYPEFSFIEVSPFGDVRTLDRVVTTKRGTRIIQGHILKQWRNKDGYMQVSFNANGKTVTIKVHRLVAQTFIPNPDNLPQVNHKDCNRTNNNVDNLEWCDASYNRQYTEKYGVSSTESRGHSLYAINLNTLEVFRFKSQSEASRELEVSQPDITKVIKGQYKTAGGYWFTEDNGNGVEADKDKLRKIKADINFKGGVFAINLKTQEASRFESQSEASRELEVNLGNINSVIKDRLSQTKGYWFTNADNKAVETTRDKLGDIVASKVEKLMKRKTNNIK</sequence>
<dbReference type="EMBL" id="MH809529">
    <property type="protein sequence ID" value="AYH92038.1"/>
    <property type="molecule type" value="Genomic_DNA"/>
</dbReference>
<dbReference type="Gene3D" id="3.90.75.20">
    <property type="match status" value="1"/>
</dbReference>
<keyword evidence="5" id="KW-1185">Reference proteome</keyword>
<dbReference type="InterPro" id="IPR036388">
    <property type="entry name" value="WH-like_DNA-bd_sf"/>
</dbReference>
<dbReference type="GeneID" id="55005491"/>
<dbReference type="InterPro" id="IPR054307">
    <property type="entry name" value="I-HmuI_NUMOD-like"/>
</dbReference>
<keyword evidence="4" id="KW-0378">Hydrolase</keyword>
<name>A0A3Q8HX18_9CAUD</name>
<keyword evidence="4" id="KW-0255">Endonuclease</keyword>
<reference evidence="4 5" key="1">
    <citation type="submission" date="2018-08" db="EMBL/GenBank/DDBJ databases">
        <title>Lactobacillus phages that infect wine-derived L. plantarum strains.</title>
        <authorList>
            <person name="Kyrkou I."/>
            <person name="Byth Carstens A."/>
            <person name="Ellegaard-Jensen L."/>
            <person name="Kot W."/>
            <person name="Hestbjerg Hansen L."/>
        </authorList>
    </citation>
    <scope>NUCLEOTIDE SEQUENCE [LARGE SCALE GENOMIC DNA]</scope>
</reference>
<feature type="domain" description="DNA endonuclease I-HmuI-like NUMOD-like" evidence="3">
    <location>
        <begin position="139"/>
        <end position="175"/>
    </location>
</feature>
<protein>
    <submittedName>
        <fullName evidence="4">HNH homing endonuclease</fullName>
    </submittedName>
</protein>
<evidence type="ECO:0000259" key="3">
    <source>
        <dbReference type="Pfam" id="PF22083"/>
    </source>
</evidence>
<dbReference type="SMART" id="SM00497">
    <property type="entry name" value="IENR1"/>
    <property type="match status" value="2"/>
</dbReference>
<organism evidence="4 5">
    <name type="scientific">Lactobacillus phage Iacchus</name>
    <dbReference type="NCBI Taxonomy" id="2315483"/>
    <lineage>
        <taxon>Viruses</taxon>
        <taxon>Duplodnaviria</taxon>
        <taxon>Heunggongvirae</taxon>
        <taxon>Uroviricota</taxon>
        <taxon>Caudoviricetes</taxon>
        <taxon>Herelleviridae</taxon>
        <taxon>Harbinvirus</taxon>
        <taxon>Harbinvirus iacchus</taxon>
    </lineage>
</organism>
<dbReference type="Gene3D" id="1.10.10.10">
    <property type="entry name" value="Winged helix-like DNA-binding domain superfamily/Winged helix DNA-binding domain"/>
    <property type="match status" value="2"/>
</dbReference>
<dbReference type="Proteomes" id="UP000273551">
    <property type="component" value="Segment"/>
</dbReference>
<evidence type="ECO:0000259" key="2">
    <source>
        <dbReference type="Pfam" id="PF13392"/>
    </source>
</evidence>
<dbReference type="InterPro" id="IPR003615">
    <property type="entry name" value="HNH_nuc"/>
</dbReference>
<dbReference type="Pfam" id="PF07463">
    <property type="entry name" value="NUMOD4"/>
    <property type="match status" value="1"/>
</dbReference>
<evidence type="ECO:0000313" key="4">
    <source>
        <dbReference type="EMBL" id="AYH92038.1"/>
    </source>
</evidence>
<dbReference type="SUPFAM" id="SSF54060">
    <property type="entry name" value="His-Me finger endonucleases"/>
    <property type="match status" value="1"/>
</dbReference>
<dbReference type="Pfam" id="PF13392">
    <property type="entry name" value="HNH_3"/>
    <property type="match status" value="1"/>
</dbReference>
<dbReference type="InterPro" id="IPR010902">
    <property type="entry name" value="NUMOD4"/>
</dbReference>
<evidence type="ECO:0000259" key="1">
    <source>
        <dbReference type="Pfam" id="PF07463"/>
    </source>
</evidence>
<accession>A0A3Q8HX18</accession>
<dbReference type="InterPro" id="IPR044925">
    <property type="entry name" value="His-Me_finger_sf"/>
</dbReference>
<evidence type="ECO:0000313" key="5">
    <source>
        <dbReference type="Proteomes" id="UP000273551"/>
    </source>
</evidence>
<keyword evidence="4" id="KW-0540">Nuclease</keyword>
<dbReference type="InterPro" id="IPR003647">
    <property type="entry name" value="Intron_nuc_1_rpt"/>
</dbReference>